<dbReference type="AlphaFoldDB" id="A0A0D6ZEF9"/>
<evidence type="ECO:0000313" key="7">
    <source>
        <dbReference type="Proteomes" id="UP000032512"/>
    </source>
</evidence>
<feature type="domain" description="Cell envelope-related transcriptional attenuator" evidence="5">
    <location>
        <begin position="93"/>
        <end position="241"/>
    </location>
</feature>
<sequence>MSVDRRVLMKKRKKRRRVVSTILFVVLTTFLIAGGYGAFLYSKAQSVIDDSYKPLDRESDKRDKQVNPNIDNISVLFVGIDDSEVRSFESASRTDALMLATLNEKNKSIKLLSIPRDSLVYIPSKGYEDKINHAYGKGGITSTIETVETLLDVPVDYYVQMNFEAFIDVVDALDGIEVDVPFELHEKDSTDRSGAVYLKQGLQTLDGEEALALARTRKLDNDIERGKRQQELLKAIMEKATSAKSITKYSDVMEAVGDNMQTDLSFNEIKALIDYATAGSNLDIESMSLKGADATIDGIYYYQLDQEALQQTILDLKTHLMVSSGQ</sequence>
<dbReference type="Pfam" id="PF03816">
    <property type="entry name" value="LytR_cpsA_psr"/>
    <property type="match status" value="1"/>
</dbReference>
<evidence type="ECO:0000313" key="6">
    <source>
        <dbReference type="EMBL" id="KIY23902.1"/>
    </source>
</evidence>
<dbReference type="InterPro" id="IPR004474">
    <property type="entry name" value="LytR_CpsA_psr"/>
</dbReference>
<evidence type="ECO:0000259" key="5">
    <source>
        <dbReference type="Pfam" id="PF03816"/>
    </source>
</evidence>
<dbReference type="GO" id="GO:0071555">
    <property type="term" value="P:cell wall organization"/>
    <property type="evidence" value="ECO:0007669"/>
    <property type="project" value="UniProtKB-KW"/>
</dbReference>
<accession>A0A0D6ZEF9</accession>
<dbReference type="PANTHER" id="PTHR33392">
    <property type="entry name" value="POLYISOPRENYL-TEICHOIC ACID--PEPTIDOGLYCAN TEICHOIC ACID TRANSFERASE TAGU"/>
    <property type="match status" value="1"/>
</dbReference>
<keyword evidence="7" id="KW-1185">Reference proteome</keyword>
<proteinExistence type="inferred from homology"/>
<comment type="similarity">
    <text evidence="1">Belongs to the LytR/CpsA/Psr (LCP) family.</text>
</comment>
<evidence type="ECO:0000256" key="2">
    <source>
        <dbReference type="ARBA" id="ARBA00022692"/>
    </source>
</evidence>
<dbReference type="NCBIfam" id="TIGR00350">
    <property type="entry name" value="lytR_cpsA_psr"/>
    <property type="match status" value="1"/>
</dbReference>
<keyword evidence="4" id="KW-0472">Membrane</keyword>
<name>A0A0D6ZEF9_9BACI</name>
<dbReference type="OrthoDB" id="27330at2"/>
<keyword evidence="2" id="KW-0812">Transmembrane</keyword>
<evidence type="ECO:0000256" key="4">
    <source>
        <dbReference type="ARBA" id="ARBA00022989"/>
    </source>
</evidence>
<keyword evidence="3" id="KW-0735">Signal-anchor</keyword>
<evidence type="ECO:0000256" key="1">
    <source>
        <dbReference type="ARBA" id="ARBA00006068"/>
    </source>
</evidence>
<protein>
    <submittedName>
        <fullName evidence="6">Transcriptional regulator</fullName>
    </submittedName>
</protein>
<dbReference type="PANTHER" id="PTHR33392:SF3">
    <property type="entry name" value="POLYISOPRENYL-TEICHOIC ACID--PEPTIDOGLYCAN TEICHOIC ACID TRANSFERASE TAGT"/>
    <property type="match status" value="1"/>
</dbReference>
<organism evidence="6 7">
    <name type="scientific">Mesobacillus subterraneus</name>
    <dbReference type="NCBI Taxonomy" id="285983"/>
    <lineage>
        <taxon>Bacteria</taxon>
        <taxon>Bacillati</taxon>
        <taxon>Bacillota</taxon>
        <taxon>Bacilli</taxon>
        <taxon>Bacillales</taxon>
        <taxon>Bacillaceae</taxon>
        <taxon>Mesobacillus</taxon>
    </lineage>
</organism>
<dbReference type="EMBL" id="JXIQ01000002">
    <property type="protein sequence ID" value="KIY23902.1"/>
    <property type="molecule type" value="Genomic_DNA"/>
</dbReference>
<comment type="caution">
    <text evidence="6">The sequence shown here is derived from an EMBL/GenBank/DDBJ whole genome shotgun (WGS) entry which is preliminary data.</text>
</comment>
<gene>
    <name evidence="6" type="ORF">UB32_00475</name>
</gene>
<dbReference type="InterPro" id="IPR050922">
    <property type="entry name" value="LytR/CpsA/Psr_CW_biosynth"/>
</dbReference>
<evidence type="ECO:0000256" key="3">
    <source>
        <dbReference type="ARBA" id="ARBA00022968"/>
    </source>
</evidence>
<dbReference type="PATRIC" id="fig|285983.3.peg.2735"/>
<keyword evidence="4" id="KW-1133">Transmembrane helix</keyword>
<dbReference type="RefSeq" id="WP_044390293.1">
    <property type="nucleotide sequence ID" value="NZ_JXIQ01000002.1"/>
</dbReference>
<dbReference type="Gene3D" id="3.40.630.190">
    <property type="entry name" value="LCP protein"/>
    <property type="match status" value="1"/>
</dbReference>
<dbReference type="Proteomes" id="UP000032512">
    <property type="component" value="Unassembled WGS sequence"/>
</dbReference>
<reference evidence="6 7" key="1">
    <citation type="submission" date="2015-01" db="EMBL/GenBank/DDBJ databases">
        <title>Draft genome sequences of the supercritical CO2 tolerant bacteria Bacillus subterraneus MITOT1 and Bacillus cereus MIT0214.</title>
        <authorList>
            <person name="Peet K.C."/>
            <person name="Thompson J.R."/>
        </authorList>
    </citation>
    <scope>NUCLEOTIDE SEQUENCE [LARGE SCALE GENOMIC DNA]</scope>
    <source>
        <strain evidence="6 7">MITOT1</strain>
    </source>
</reference>